<dbReference type="Gene3D" id="3.40.1350.140">
    <property type="entry name" value="MepB-like"/>
    <property type="match status" value="1"/>
</dbReference>
<dbReference type="PIRSF" id="PIRSF032285">
    <property type="entry name" value="UCP032285"/>
    <property type="match status" value="1"/>
</dbReference>
<sequence>MCDSNLPEGLIFSLRHVYAAAGMQTSAAPVRELEGSEYGACRLGLEGRSVVFREARVTPKKIGQFVTMWKRSSPDGPIAPLDAGDAVDFVVVWVAEAGRRGQFVFDRATLIDRDVMSEQGLGGKRAIRVYPPWSRPVAKQALATQRWQADRFLGVDADGGVDVRRVLGLFGA</sequence>
<proteinExistence type="predicted"/>
<dbReference type="InterPro" id="IPR038231">
    <property type="entry name" value="MepB-like_sf"/>
</dbReference>
<gene>
    <name evidence="1" type="ORF">ABU614_03875</name>
</gene>
<dbReference type="RefSeq" id="WP_064746661.1">
    <property type="nucleotide sequence ID" value="NZ_CP159925.1"/>
</dbReference>
<dbReference type="Pfam" id="PF08877">
    <property type="entry name" value="MepB-like"/>
    <property type="match status" value="1"/>
</dbReference>
<reference evidence="1" key="1">
    <citation type="submission" date="2024-06" db="EMBL/GenBank/DDBJ databases">
        <authorList>
            <person name="Li S."/>
        </authorList>
    </citation>
    <scope>NUCLEOTIDE SEQUENCE</scope>
    <source>
        <strain evidence="1">SR10</strain>
    </source>
</reference>
<evidence type="ECO:0000313" key="1">
    <source>
        <dbReference type="EMBL" id="XCO75944.1"/>
    </source>
</evidence>
<accession>A0AAU8MUR9</accession>
<protein>
    <submittedName>
        <fullName evidence="1">MepB family protein</fullName>
    </submittedName>
</protein>
<dbReference type="AlphaFoldDB" id="A0AAU8MUR9"/>
<dbReference type="InterPro" id="IPR011235">
    <property type="entry name" value="MepB-like"/>
</dbReference>
<name>A0AAU8MUR9_9GAMM</name>
<organism evidence="1">
    <name type="scientific">Lysobacter firmicutimachus</name>
    <dbReference type="NCBI Taxonomy" id="1792846"/>
    <lineage>
        <taxon>Bacteria</taxon>
        <taxon>Pseudomonadati</taxon>
        <taxon>Pseudomonadota</taxon>
        <taxon>Gammaproteobacteria</taxon>
        <taxon>Lysobacterales</taxon>
        <taxon>Lysobacteraceae</taxon>
        <taxon>Lysobacter</taxon>
    </lineage>
</organism>
<dbReference type="EMBL" id="CP159925">
    <property type="protein sequence ID" value="XCO75944.1"/>
    <property type="molecule type" value="Genomic_DNA"/>
</dbReference>